<evidence type="ECO:0000256" key="1">
    <source>
        <dbReference type="ARBA" id="ARBA00004319"/>
    </source>
</evidence>
<gene>
    <name evidence="5" type="ORF">RGQ29_019498</name>
</gene>
<dbReference type="PROSITE" id="PS00329">
    <property type="entry name" value="HSP70_2"/>
    <property type="match status" value="1"/>
</dbReference>
<dbReference type="InterPro" id="IPR013126">
    <property type="entry name" value="Hsp_70_fam"/>
</dbReference>
<dbReference type="Gene3D" id="3.30.420.40">
    <property type="match status" value="2"/>
</dbReference>
<dbReference type="FunFam" id="3.30.30.30:FF:000005">
    <property type="entry name" value="Heat shock protein ssb1"/>
    <property type="match status" value="1"/>
</dbReference>
<dbReference type="InterPro" id="IPR018181">
    <property type="entry name" value="Heat_shock_70_CS"/>
</dbReference>
<sequence length="594" mass="66804">MAGEEESPAIGIHLRTTNSCMAVWQRDRVEIITNELGNRMTPSYVAFTDNERLISDAAKNQVTRNSTNSIFDAKRLIGRRFSDNLIQSDIRLWPLKVIEGPDDKPLIVMREIAESYLGTTVKKAVVTVPAYFNDSQRKATKDAGAIAGLNVLQILNEPTAVAIACGIDKIGNAKSQNVLIFDLGGGTADVSLLTIQDGVFEVKSVSGDSHLGGEDFDNRLLKHLVAIFKRQSRVDISRDTRALRRLRTACEKAKRILSSTSETTIEVDCLSNGIDFFSTITRPKFEELNMDLFRKCIEPMEECLFDADMDKSCVHEVVLTGGSSRIPKVHQLLQEFFHGKELCKNINPDEAMAYGAAVQAAVLTGMGNKKIQDIILYDVTPFSLGIHTQGDRMSVLIPRSTTIPTKKVRQYCNTADNQVVIELLVYEGERPRSSDNNLLGNFTIPITPAPKGDAKVIVSFELDTNGILIVSTVDKISGYKRKVTITNDQWRLSNVEIKRLLQDAKRFKAKDDHHMKVLDERLELETYAYKMRKAINDYSIYSKLRPKDHKRIKDVVQEVIQWLSEEGVENLELYQDELKLLRRICKPISPLIID</sequence>
<dbReference type="PRINTS" id="PR00301">
    <property type="entry name" value="HEATSHOCK70"/>
</dbReference>
<keyword evidence="6" id="KW-1185">Reference proteome</keyword>
<dbReference type="Gene3D" id="2.60.34.10">
    <property type="entry name" value="Substrate Binding Domain Of DNAk, Chain A, domain 1"/>
    <property type="match status" value="1"/>
</dbReference>
<comment type="caution">
    <text evidence="5">The sequence shown here is derived from an EMBL/GenBank/DDBJ whole genome shotgun (WGS) entry which is preliminary data.</text>
</comment>
<dbReference type="Gene3D" id="3.30.30.30">
    <property type="match status" value="1"/>
</dbReference>
<dbReference type="Pfam" id="PF00012">
    <property type="entry name" value="HSP70"/>
    <property type="match status" value="1"/>
</dbReference>
<comment type="similarity">
    <text evidence="4">Belongs to the heat shock protein 70 family.</text>
</comment>
<dbReference type="GO" id="GO:0005524">
    <property type="term" value="F:ATP binding"/>
    <property type="evidence" value="ECO:0007669"/>
    <property type="project" value="UniProtKB-KW"/>
</dbReference>
<dbReference type="InterPro" id="IPR043129">
    <property type="entry name" value="ATPase_NBD"/>
</dbReference>
<dbReference type="Gene3D" id="3.90.640.10">
    <property type="entry name" value="Actin, Chain A, domain 4"/>
    <property type="match status" value="1"/>
</dbReference>
<accession>A0AAN7INS2</accession>
<dbReference type="SUPFAM" id="SSF53067">
    <property type="entry name" value="Actin-like ATPase domain"/>
    <property type="match status" value="2"/>
</dbReference>
<evidence type="ECO:0000313" key="5">
    <source>
        <dbReference type="EMBL" id="KAK4588518.1"/>
    </source>
</evidence>
<dbReference type="PANTHER" id="PTHR19375">
    <property type="entry name" value="HEAT SHOCK PROTEIN 70KDA"/>
    <property type="match status" value="1"/>
</dbReference>
<reference evidence="5 6" key="1">
    <citation type="journal article" date="2023" name="G3 (Bethesda)">
        <title>A haplotype-resolved chromosome-scale genome for Quercus rubra L. provides insights into the genetics of adaptive traits for red oak species.</title>
        <authorList>
            <person name="Kapoor B."/>
            <person name="Jenkins J."/>
            <person name="Schmutz J."/>
            <person name="Zhebentyayeva T."/>
            <person name="Kuelheim C."/>
            <person name="Coggeshall M."/>
            <person name="Heim C."/>
            <person name="Lasky J.R."/>
            <person name="Leites L."/>
            <person name="Islam-Faridi N."/>
            <person name="Romero-Severson J."/>
            <person name="DeLeo V.L."/>
            <person name="Lucas S.M."/>
            <person name="Lazic D."/>
            <person name="Gailing O."/>
            <person name="Carlson J."/>
            <person name="Staton M."/>
        </authorList>
    </citation>
    <scope>NUCLEOTIDE SEQUENCE [LARGE SCALE GENOMIC DNA]</scope>
    <source>
        <strain evidence="5">Pseudo-F2</strain>
    </source>
</reference>
<dbReference type="InterPro" id="IPR029048">
    <property type="entry name" value="HSP70_C_sf"/>
</dbReference>
<dbReference type="PROSITE" id="PS01036">
    <property type="entry name" value="HSP70_3"/>
    <property type="match status" value="1"/>
</dbReference>
<keyword evidence="3 4" id="KW-0067">ATP-binding</keyword>
<dbReference type="InterPro" id="IPR029047">
    <property type="entry name" value="HSP70_peptide-bd_sf"/>
</dbReference>
<dbReference type="SUPFAM" id="SSF100934">
    <property type="entry name" value="Heat shock protein 70kD (HSP70), C-terminal subdomain"/>
    <property type="match status" value="1"/>
</dbReference>
<dbReference type="Proteomes" id="UP001324115">
    <property type="component" value="Unassembled WGS sequence"/>
</dbReference>
<keyword evidence="2 4" id="KW-0547">Nucleotide-binding</keyword>
<dbReference type="EMBL" id="JAXUIC010000005">
    <property type="protein sequence ID" value="KAK4588518.1"/>
    <property type="molecule type" value="Genomic_DNA"/>
</dbReference>
<evidence type="ECO:0008006" key="7">
    <source>
        <dbReference type="Google" id="ProtNLM"/>
    </source>
</evidence>
<organism evidence="5 6">
    <name type="scientific">Quercus rubra</name>
    <name type="common">Northern red oak</name>
    <name type="synonym">Quercus borealis</name>
    <dbReference type="NCBI Taxonomy" id="3512"/>
    <lineage>
        <taxon>Eukaryota</taxon>
        <taxon>Viridiplantae</taxon>
        <taxon>Streptophyta</taxon>
        <taxon>Embryophyta</taxon>
        <taxon>Tracheophyta</taxon>
        <taxon>Spermatophyta</taxon>
        <taxon>Magnoliopsida</taxon>
        <taxon>eudicotyledons</taxon>
        <taxon>Gunneridae</taxon>
        <taxon>Pentapetalae</taxon>
        <taxon>rosids</taxon>
        <taxon>fabids</taxon>
        <taxon>Fagales</taxon>
        <taxon>Fagaceae</taxon>
        <taxon>Quercus</taxon>
    </lineage>
</organism>
<comment type="subcellular location">
    <subcellularLocation>
        <location evidence="1">Endoplasmic reticulum lumen</location>
    </subcellularLocation>
</comment>
<protein>
    <recommendedName>
        <fullName evidence="7">Heat shock protein 70</fullName>
    </recommendedName>
</protein>
<evidence type="ECO:0000256" key="2">
    <source>
        <dbReference type="ARBA" id="ARBA00022741"/>
    </source>
</evidence>
<evidence type="ECO:0000256" key="3">
    <source>
        <dbReference type="ARBA" id="ARBA00022840"/>
    </source>
</evidence>
<dbReference type="AlphaFoldDB" id="A0AAN7INS2"/>
<proteinExistence type="inferred from homology"/>
<dbReference type="Gene3D" id="1.20.1270.10">
    <property type="match status" value="1"/>
</dbReference>
<evidence type="ECO:0000256" key="4">
    <source>
        <dbReference type="RuleBase" id="RU003322"/>
    </source>
</evidence>
<evidence type="ECO:0000313" key="6">
    <source>
        <dbReference type="Proteomes" id="UP001324115"/>
    </source>
</evidence>
<dbReference type="GO" id="GO:0140662">
    <property type="term" value="F:ATP-dependent protein folding chaperone"/>
    <property type="evidence" value="ECO:0007669"/>
    <property type="project" value="InterPro"/>
</dbReference>
<dbReference type="FunFam" id="3.90.640.10:FF:000002">
    <property type="entry name" value="Heat shock 70 kDa"/>
    <property type="match status" value="1"/>
</dbReference>
<name>A0AAN7INS2_QUERU</name>
<dbReference type="GO" id="GO:0005788">
    <property type="term" value="C:endoplasmic reticulum lumen"/>
    <property type="evidence" value="ECO:0007669"/>
    <property type="project" value="UniProtKB-SubCell"/>
</dbReference>
<dbReference type="SUPFAM" id="SSF100920">
    <property type="entry name" value="Heat shock protein 70kD (HSP70), peptide-binding domain"/>
    <property type="match status" value="1"/>
</dbReference>